<keyword evidence="1" id="KW-1133">Transmembrane helix</keyword>
<sequence>MSRERSALLWGAIGLLVVLVGGQALVLVGPGLPFGFAGLFALAVLVGVVVAAASYGLEHRLTRKGQA</sequence>
<evidence type="ECO:0000256" key="1">
    <source>
        <dbReference type="SAM" id="Phobius"/>
    </source>
</evidence>
<organism evidence="3 4">
    <name type="scientific">Halobaculum gomorrense</name>
    <dbReference type="NCBI Taxonomy" id="43928"/>
    <lineage>
        <taxon>Archaea</taxon>
        <taxon>Methanobacteriati</taxon>
        <taxon>Methanobacteriota</taxon>
        <taxon>Stenosarchaea group</taxon>
        <taxon>Halobacteria</taxon>
        <taxon>Halobacteriales</taxon>
        <taxon>Haloferacaceae</taxon>
        <taxon>Halobaculum</taxon>
    </lineage>
</organism>
<keyword evidence="4" id="KW-1185">Reference proteome</keyword>
<reference evidence="3 4" key="1">
    <citation type="submission" date="2016-11" db="EMBL/GenBank/DDBJ databases">
        <authorList>
            <person name="Jaros S."/>
            <person name="Januszkiewicz K."/>
            <person name="Wedrychowicz H."/>
        </authorList>
    </citation>
    <scope>NUCLEOTIDE SEQUENCE [LARGE SCALE GENOMIC DNA]</scope>
    <source>
        <strain evidence="3 4">DSM 9297</strain>
    </source>
</reference>
<dbReference type="STRING" id="43928.SAMN05443636_0244"/>
<evidence type="ECO:0000313" key="3">
    <source>
        <dbReference type="EMBL" id="SHG43331.1"/>
    </source>
</evidence>
<keyword evidence="1" id="KW-0812">Transmembrane</keyword>
<dbReference type="RefSeq" id="WP_073306586.1">
    <property type="nucleotide sequence ID" value="NZ_FQWV01000001.1"/>
</dbReference>
<dbReference type="AlphaFoldDB" id="A0A1M5JRZ2"/>
<dbReference type="Pfam" id="PF25938">
    <property type="entry name" value="DUF7981"/>
    <property type="match status" value="1"/>
</dbReference>
<dbReference type="InterPro" id="IPR058287">
    <property type="entry name" value="DUF7981"/>
</dbReference>
<protein>
    <recommendedName>
        <fullName evidence="2">DUF7981 domain-containing protein</fullName>
    </recommendedName>
</protein>
<gene>
    <name evidence="3" type="ORF">SAMN05443636_0244</name>
</gene>
<dbReference type="EMBL" id="FQWV01000001">
    <property type="protein sequence ID" value="SHG43331.1"/>
    <property type="molecule type" value="Genomic_DNA"/>
</dbReference>
<name>A0A1M5JRZ2_9EURY</name>
<proteinExistence type="predicted"/>
<evidence type="ECO:0000259" key="2">
    <source>
        <dbReference type="Pfam" id="PF25938"/>
    </source>
</evidence>
<dbReference type="Proteomes" id="UP000184357">
    <property type="component" value="Unassembled WGS sequence"/>
</dbReference>
<evidence type="ECO:0000313" key="4">
    <source>
        <dbReference type="Proteomes" id="UP000184357"/>
    </source>
</evidence>
<keyword evidence="1" id="KW-0472">Membrane</keyword>
<feature type="transmembrane region" description="Helical" evidence="1">
    <location>
        <begin position="34"/>
        <end position="57"/>
    </location>
</feature>
<accession>A0A1M5JRZ2</accession>
<feature type="domain" description="DUF7981" evidence="2">
    <location>
        <begin position="1"/>
        <end position="66"/>
    </location>
</feature>